<feature type="signal peptide" evidence="1">
    <location>
        <begin position="1"/>
        <end position="17"/>
    </location>
</feature>
<reference evidence="2" key="1">
    <citation type="journal article" date="2020" name="Stud. Mycol.">
        <title>101 Dothideomycetes genomes: a test case for predicting lifestyles and emergence of pathogens.</title>
        <authorList>
            <person name="Haridas S."/>
            <person name="Albert R."/>
            <person name="Binder M."/>
            <person name="Bloem J."/>
            <person name="Labutti K."/>
            <person name="Salamov A."/>
            <person name="Andreopoulos B."/>
            <person name="Baker S."/>
            <person name="Barry K."/>
            <person name="Bills G."/>
            <person name="Bluhm B."/>
            <person name="Cannon C."/>
            <person name="Castanera R."/>
            <person name="Culley D."/>
            <person name="Daum C."/>
            <person name="Ezra D."/>
            <person name="Gonzalez J."/>
            <person name="Henrissat B."/>
            <person name="Kuo A."/>
            <person name="Liang C."/>
            <person name="Lipzen A."/>
            <person name="Lutzoni F."/>
            <person name="Magnuson J."/>
            <person name="Mondo S."/>
            <person name="Nolan M."/>
            <person name="Ohm R."/>
            <person name="Pangilinan J."/>
            <person name="Park H.-J."/>
            <person name="Ramirez L."/>
            <person name="Alfaro M."/>
            <person name="Sun H."/>
            <person name="Tritt A."/>
            <person name="Yoshinaga Y."/>
            <person name="Zwiers L.-H."/>
            <person name="Turgeon B."/>
            <person name="Goodwin S."/>
            <person name="Spatafora J."/>
            <person name="Crous P."/>
            <person name="Grigoriev I."/>
        </authorList>
    </citation>
    <scope>NUCLEOTIDE SEQUENCE</scope>
    <source>
        <strain evidence="2">CBS 116005</strain>
    </source>
</reference>
<keyword evidence="1" id="KW-0732">Signal</keyword>
<protein>
    <submittedName>
        <fullName evidence="2">Uncharacterized protein</fullName>
    </submittedName>
</protein>
<evidence type="ECO:0000256" key="1">
    <source>
        <dbReference type="SAM" id="SignalP"/>
    </source>
</evidence>
<evidence type="ECO:0000313" key="2">
    <source>
        <dbReference type="EMBL" id="KAF2768368.1"/>
    </source>
</evidence>
<sequence length="312" mass="31130">MYGFILAVASFAAAANALDGIVVPETIAADTSFNATFENGSSDQYRIYLAAALAGANGPTCYLINSTDLTSPVNLSIPASVGPSASYYSIAVADVTTSQGATYSNRFNFTGGTGNYTEYENHLGGAAFWDADDLPCSSYECARQCAQASYPDDLTSTTAYDTMKSCILKCPGVSRDADANGPVSNTASGTSKTLTAAEAIVTLSNGDALTAVETTVTTGKSKITEAIVGSVTLTLGGAAATVSNEILSLASSGVVEGSTSTVAFTTAAMTTFVTGSAASAASSSTSSAAAPGSSEMAFAGLAGIAGLAAFLL</sequence>
<accession>A0A6G1L7G5</accession>
<dbReference type="AlphaFoldDB" id="A0A6G1L7G5"/>
<dbReference type="EMBL" id="ML995845">
    <property type="protein sequence ID" value="KAF2768368.1"/>
    <property type="molecule type" value="Genomic_DNA"/>
</dbReference>
<dbReference type="Proteomes" id="UP000799436">
    <property type="component" value="Unassembled WGS sequence"/>
</dbReference>
<feature type="chain" id="PRO_5026072654" evidence="1">
    <location>
        <begin position="18"/>
        <end position="312"/>
    </location>
</feature>
<gene>
    <name evidence="2" type="ORF">EJ03DRAFT_337008</name>
</gene>
<keyword evidence="3" id="KW-1185">Reference proteome</keyword>
<name>A0A6G1L7G5_9PEZI</name>
<evidence type="ECO:0000313" key="3">
    <source>
        <dbReference type="Proteomes" id="UP000799436"/>
    </source>
</evidence>
<dbReference type="OrthoDB" id="5076485at2759"/>
<proteinExistence type="predicted"/>
<organism evidence="2 3">
    <name type="scientific">Teratosphaeria nubilosa</name>
    <dbReference type="NCBI Taxonomy" id="161662"/>
    <lineage>
        <taxon>Eukaryota</taxon>
        <taxon>Fungi</taxon>
        <taxon>Dikarya</taxon>
        <taxon>Ascomycota</taxon>
        <taxon>Pezizomycotina</taxon>
        <taxon>Dothideomycetes</taxon>
        <taxon>Dothideomycetidae</taxon>
        <taxon>Mycosphaerellales</taxon>
        <taxon>Teratosphaeriaceae</taxon>
        <taxon>Teratosphaeria</taxon>
    </lineage>
</organism>